<keyword evidence="3" id="KW-1185">Reference proteome</keyword>
<dbReference type="AlphaFoldDB" id="A0A0D3IR03"/>
<reference evidence="3" key="1">
    <citation type="journal article" date="2013" name="Nature">
        <title>Pan genome of the phytoplankton Emiliania underpins its global distribution.</title>
        <authorList>
            <person name="Read B.A."/>
            <person name="Kegel J."/>
            <person name="Klute M.J."/>
            <person name="Kuo A."/>
            <person name="Lefebvre S.C."/>
            <person name="Maumus F."/>
            <person name="Mayer C."/>
            <person name="Miller J."/>
            <person name="Monier A."/>
            <person name="Salamov A."/>
            <person name="Young J."/>
            <person name="Aguilar M."/>
            <person name="Claverie J.M."/>
            <person name="Frickenhaus S."/>
            <person name="Gonzalez K."/>
            <person name="Herman E.K."/>
            <person name="Lin Y.C."/>
            <person name="Napier J."/>
            <person name="Ogata H."/>
            <person name="Sarno A.F."/>
            <person name="Shmutz J."/>
            <person name="Schroeder D."/>
            <person name="de Vargas C."/>
            <person name="Verret F."/>
            <person name="von Dassow P."/>
            <person name="Valentin K."/>
            <person name="Van de Peer Y."/>
            <person name="Wheeler G."/>
            <person name="Dacks J.B."/>
            <person name="Delwiche C.F."/>
            <person name="Dyhrman S.T."/>
            <person name="Glockner G."/>
            <person name="John U."/>
            <person name="Richards T."/>
            <person name="Worden A.Z."/>
            <person name="Zhang X."/>
            <person name="Grigoriev I.V."/>
            <person name="Allen A.E."/>
            <person name="Bidle K."/>
            <person name="Borodovsky M."/>
            <person name="Bowler C."/>
            <person name="Brownlee C."/>
            <person name="Cock J.M."/>
            <person name="Elias M."/>
            <person name="Gladyshev V.N."/>
            <person name="Groth M."/>
            <person name="Guda C."/>
            <person name="Hadaegh A."/>
            <person name="Iglesias-Rodriguez M.D."/>
            <person name="Jenkins J."/>
            <person name="Jones B.M."/>
            <person name="Lawson T."/>
            <person name="Leese F."/>
            <person name="Lindquist E."/>
            <person name="Lobanov A."/>
            <person name="Lomsadze A."/>
            <person name="Malik S.B."/>
            <person name="Marsh M.E."/>
            <person name="Mackinder L."/>
            <person name="Mock T."/>
            <person name="Mueller-Roeber B."/>
            <person name="Pagarete A."/>
            <person name="Parker M."/>
            <person name="Probert I."/>
            <person name="Quesneville H."/>
            <person name="Raines C."/>
            <person name="Rensing S.A."/>
            <person name="Riano-Pachon D.M."/>
            <person name="Richier S."/>
            <person name="Rokitta S."/>
            <person name="Shiraiwa Y."/>
            <person name="Soanes D.M."/>
            <person name="van der Giezen M."/>
            <person name="Wahlund T.M."/>
            <person name="Williams B."/>
            <person name="Wilson W."/>
            <person name="Wolfe G."/>
            <person name="Wurch L.L."/>
        </authorList>
    </citation>
    <scope>NUCLEOTIDE SEQUENCE</scope>
</reference>
<name>A0A0D3IR03_EMIH1</name>
<dbReference type="KEGG" id="ehx:EMIHUDRAFT_119756"/>
<dbReference type="Proteomes" id="UP000013827">
    <property type="component" value="Unassembled WGS sequence"/>
</dbReference>
<evidence type="ECO:0000313" key="3">
    <source>
        <dbReference type="Proteomes" id="UP000013827"/>
    </source>
</evidence>
<dbReference type="RefSeq" id="XP_005766117.1">
    <property type="nucleotide sequence ID" value="XM_005766060.1"/>
</dbReference>
<evidence type="ECO:0008006" key="4">
    <source>
        <dbReference type="Google" id="ProtNLM"/>
    </source>
</evidence>
<proteinExistence type="predicted"/>
<reference evidence="2" key="2">
    <citation type="submission" date="2024-10" db="UniProtKB">
        <authorList>
            <consortium name="EnsemblProtists"/>
        </authorList>
    </citation>
    <scope>IDENTIFICATION</scope>
</reference>
<protein>
    <recommendedName>
        <fullName evidence="4">Fe2OG dioxygenase domain-containing protein</fullName>
    </recommendedName>
</protein>
<dbReference type="EnsemblProtists" id="EOD13688">
    <property type="protein sequence ID" value="EOD13688"/>
    <property type="gene ID" value="EMIHUDRAFT_119756"/>
</dbReference>
<organism evidence="2 3">
    <name type="scientific">Emiliania huxleyi (strain CCMP1516)</name>
    <dbReference type="NCBI Taxonomy" id="280463"/>
    <lineage>
        <taxon>Eukaryota</taxon>
        <taxon>Haptista</taxon>
        <taxon>Haptophyta</taxon>
        <taxon>Prymnesiophyceae</taxon>
        <taxon>Isochrysidales</taxon>
        <taxon>Noelaerhabdaceae</taxon>
        <taxon>Emiliania</taxon>
    </lineage>
</organism>
<dbReference type="PaxDb" id="2903-EOD13688"/>
<evidence type="ECO:0000313" key="2">
    <source>
        <dbReference type="EnsemblProtists" id="EOD13688"/>
    </source>
</evidence>
<sequence length="752" mass="80665">MRPRDYAVVTLALTICVHALPDFRPVEKREEVNSKVFPTNAVADADVDQGEKHERYLPTAKATKPKAHQAFGKVPAVRGTPCSAACEGDPSAEACASCCRSAPHEIDWHCGGDQPVGCCLGEWKEACWDVGSDENNGHACNQCGPARPACSVSNPCASDAFCNFDNGDSGFCEACSDCTSAGSTCDTCGLPAAGASDCNSACEPASSRPTATCVSSICSCECTLHATAILDPDEFFTDNFAECLEEFLAAPVCDPNQKKSKACGNGRRLEAGDYTLSLGQALAAVEELGGDLNATATHKFALLREEQCDRLAAFADEEEREGHAHLPRLKLAELVGEDGARQLFAFFKDHTEGARITNIFIRKMRSDVGTHLKLHKDTDTNILKVYLGGEFEGGESIGVNEQSGLQVFPSTKGSGLVHGPEYVHGLKPHSGTKYVLYLAGGILPGKIDLAESAGQDPLFLDRRRTQEKYLPAAKKLAMFKYLPTAKATKPKAHQAFGKVPAVRGTPCSAACEGDPSAEACASCCRSAPHEIDWHCGGDQPVGCCLGEWKEACWDVGSDENNGHACNQCRPGLDIPVDSSDCPRQEETDELFLLELNTRLARRLGIIPDGCFLPEEFFAFADGRGQDPLFLDRRRTQEKYLPAAKKLAMFKYLPTAKATKPKAHQAFGKVPAVRGTPCSAACEGDPSAEACASCCRSAPHEIDWHCGGDQPVGCCLGEWKEACWDVGSDENNGHACNQCDGADFNECPWQVSV</sequence>
<keyword evidence="1" id="KW-0732">Signal</keyword>
<accession>A0A0D3IR03</accession>
<dbReference type="HOGENOM" id="CLU_370261_0_0_1"/>
<evidence type="ECO:0000256" key="1">
    <source>
        <dbReference type="SAM" id="SignalP"/>
    </source>
</evidence>
<dbReference type="GeneID" id="17259843"/>
<feature type="chain" id="PRO_5044264971" description="Fe2OG dioxygenase domain-containing protein" evidence="1">
    <location>
        <begin position="20"/>
        <end position="752"/>
    </location>
</feature>
<feature type="signal peptide" evidence="1">
    <location>
        <begin position="1"/>
        <end position="19"/>
    </location>
</feature>